<keyword evidence="3" id="KW-1185">Reference proteome</keyword>
<gene>
    <name evidence="2" type="ORF">RMCC_5821</name>
</gene>
<dbReference type="EMBL" id="BCSY01000111">
    <property type="protein sequence ID" value="GAS98856.1"/>
    <property type="molecule type" value="Genomic_DNA"/>
</dbReference>
<dbReference type="Proteomes" id="UP000069443">
    <property type="component" value="Unassembled WGS sequence"/>
</dbReference>
<sequence length="280" mass="30783">MTAVPAEDGVFGDVPETVYHGDLGSLSCSSAKALLKSPYKFHWSRTQPRVQKSYFDLGHYVHGKALGVGEPVAILDYPDFKTKAAREERDQAYAEGKVPILTKDAALGDAMVAALLGHETAGELLAAPDAVEHSAYWHDPLTHVRLRSRFDLFSFVDDWLLIADVKTTSVTADPRAWGGAVAAKTGLHIQDAWYRTAAAATGLAPDPERIDFVFINVETEPPHMVSVTRLPSRAVRVGAQKMRAAVDLFAKCTRSDVWPSYGPGITTVEMPNYFYYQEEE</sequence>
<comment type="caution">
    <text evidence="2">The sequence shown here is derived from an EMBL/GenBank/DDBJ whole genome shotgun (WGS) entry which is preliminary data.</text>
</comment>
<dbReference type="Gene3D" id="3.90.320.10">
    <property type="match status" value="1"/>
</dbReference>
<dbReference type="InterPro" id="IPR024432">
    <property type="entry name" value="Put_RecE_PDDEXK-like_dom"/>
</dbReference>
<evidence type="ECO:0000259" key="1">
    <source>
        <dbReference type="Pfam" id="PF12684"/>
    </source>
</evidence>
<reference evidence="3" key="2">
    <citation type="submission" date="2016-02" db="EMBL/GenBank/DDBJ databases">
        <title>Draft genome sequence of five rapidly growing Mycobacterium species.</title>
        <authorList>
            <person name="Katahira K."/>
            <person name="Gotou Y."/>
            <person name="Iida K."/>
            <person name="Ogura Y."/>
            <person name="Hayashi T."/>
        </authorList>
    </citation>
    <scope>NUCLEOTIDE SEQUENCE [LARGE SCALE GENOMIC DNA]</scope>
    <source>
        <strain evidence="3">JCM15298</strain>
    </source>
</reference>
<feature type="domain" description="Putative exodeoxyribonuclease 8 PDDEXK-like" evidence="1">
    <location>
        <begin position="27"/>
        <end position="261"/>
    </location>
</feature>
<dbReference type="Pfam" id="PF12684">
    <property type="entry name" value="DUF3799"/>
    <property type="match status" value="1"/>
</dbReference>
<dbReference type="OrthoDB" id="3292504at2"/>
<evidence type="ECO:0000313" key="2">
    <source>
        <dbReference type="EMBL" id="GAS98856.1"/>
    </source>
</evidence>
<name>A0A100WID5_MYCCR</name>
<accession>A0A100WID5</accession>
<dbReference type="AlphaFoldDB" id="A0A100WID5"/>
<proteinExistence type="predicted"/>
<reference evidence="3" key="1">
    <citation type="journal article" date="2016" name="Genome Announc.">
        <title>Draft Genome Sequences of Five Rapidly Growing Mycobacterium Species, M. thermoresistibile, M. fortuitum subsp. acetamidolyticum, M. canariasense, M. brisbanense, and M. novocastrense.</title>
        <authorList>
            <person name="Katahira K."/>
            <person name="Ogura Y."/>
            <person name="Gotoh Y."/>
            <person name="Hayashi T."/>
        </authorList>
    </citation>
    <scope>NUCLEOTIDE SEQUENCE [LARGE SCALE GENOMIC DNA]</scope>
    <source>
        <strain evidence="3">JCM15298</strain>
    </source>
</reference>
<evidence type="ECO:0000313" key="3">
    <source>
        <dbReference type="Proteomes" id="UP000069443"/>
    </source>
</evidence>
<dbReference type="RefSeq" id="WP_062659617.1">
    <property type="nucleotide sequence ID" value="NZ_BCSY01000111.1"/>
</dbReference>
<dbReference type="STRING" id="228230.RMCC_5821"/>
<protein>
    <recommendedName>
        <fullName evidence="1">Putative exodeoxyribonuclease 8 PDDEXK-like domain-containing protein</fullName>
    </recommendedName>
</protein>
<dbReference type="InterPro" id="IPR011604">
    <property type="entry name" value="PDDEXK-like_dom_sf"/>
</dbReference>
<organism evidence="2 3">
    <name type="scientific">Mycolicibacterium canariasense</name>
    <name type="common">Mycobacterium canariasense</name>
    <dbReference type="NCBI Taxonomy" id="228230"/>
    <lineage>
        <taxon>Bacteria</taxon>
        <taxon>Bacillati</taxon>
        <taxon>Actinomycetota</taxon>
        <taxon>Actinomycetes</taxon>
        <taxon>Mycobacteriales</taxon>
        <taxon>Mycobacteriaceae</taxon>
        <taxon>Mycolicibacterium</taxon>
    </lineage>
</organism>